<dbReference type="InterPro" id="IPR045676">
    <property type="entry name" value="DUF6194"/>
</dbReference>
<reference evidence="3 4" key="1">
    <citation type="submission" date="2020-04" db="EMBL/GenBank/DDBJ databases">
        <title>Thermobifida alba genome sequencing and assembly.</title>
        <authorList>
            <person name="Luzics S."/>
            <person name="Horvath B."/>
            <person name="Nagy I."/>
            <person name="Toth A."/>
            <person name="Nagy I."/>
            <person name="Kukolya J."/>
        </authorList>
    </citation>
    <scope>NUCLEOTIDE SEQUENCE [LARGE SCALE GENOMIC DNA]</scope>
    <source>
        <strain evidence="3 4">DSM 43795</strain>
    </source>
</reference>
<gene>
    <name evidence="3" type="ORF">FOF52_03140</name>
</gene>
<evidence type="ECO:0000313" key="4">
    <source>
        <dbReference type="Proteomes" id="UP000832041"/>
    </source>
</evidence>
<dbReference type="RefSeq" id="WP_248592334.1">
    <property type="nucleotide sequence ID" value="NZ_BAABEB010000012.1"/>
</dbReference>
<evidence type="ECO:0000313" key="3">
    <source>
        <dbReference type="EMBL" id="UPT20088.1"/>
    </source>
</evidence>
<accession>A0ABY4L182</accession>
<proteinExistence type="predicted"/>
<organism evidence="3 4">
    <name type="scientific">Thermobifida alba</name>
    <name type="common">Thermomonospora alba</name>
    <dbReference type="NCBI Taxonomy" id="53522"/>
    <lineage>
        <taxon>Bacteria</taxon>
        <taxon>Bacillati</taxon>
        <taxon>Actinomycetota</taxon>
        <taxon>Actinomycetes</taxon>
        <taxon>Streptosporangiales</taxon>
        <taxon>Nocardiopsidaceae</taxon>
        <taxon>Thermobifida</taxon>
    </lineage>
</organism>
<dbReference type="EMBL" id="CP051627">
    <property type="protein sequence ID" value="UPT20088.1"/>
    <property type="molecule type" value="Genomic_DNA"/>
</dbReference>
<evidence type="ECO:0000259" key="2">
    <source>
        <dbReference type="Pfam" id="PF19694"/>
    </source>
</evidence>
<dbReference type="Pfam" id="PF19694">
    <property type="entry name" value="DUF6194"/>
    <property type="match status" value="1"/>
</dbReference>
<evidence type="ECO:0000256" key="1">
    <source>
        <dbReference type="SAM" id="MobiDB-lite"/>
    </source>
</evidence>
<keyword evidence="4" id="KW-1185">Reference proteome</keyword>
<feature type="region of interest" description="Disordered" evidence="1">
    <location>
        <begin position="147"/>
        <end position="172"/>
    </location>
</feature>
<sequence>MDADDVIRFVSGLPETVVMTADEAGGAPEAAWGDSFFFHAPDGEEADQRFPFATLVVSDYDGFDTASALNRPGVFALNIDVGRTGFHQCLGYPPAAHAEHHARIDYTAADRILPHPVYAAQGWIRILNPGEATGELARSLLRAAHARAAGRRRARRPDSGEHPGGPQAAAPR</sequence>
<name>A0ABY4L182_THEAE</name>
<dbReference type="Proteomes" id="UP000832041">
    <property type="component" value="Chromosome"/>
</dbReference>
<feature type="domain" description="DUF6194" evidence="2">
    <location>
        <begin position="1"/>
        <end position="155"/>
    </location>
</feature>
<protein>
    <submittedName>
        <fullName evidence="3">Erythromycin esterase</fullName>
    </submittedName>
</protein>